<name>A0ABM1F6E3_PRICU</name>
<keyword evidence="1" id="KW-0175">Coiled coil</keyword>
<feature type="compositionally biased region" description="Polar residues" evidence="2">
    <location>
        <begin position="288"/>
        <end position="297"/>
    </location>
</feature>
<evidence type="ECO:0000256" key="1">
    <source>
        <dbReference type="SAM" id="Coils"/>
    </source>
</evidence>
<feature type="compositionally biased region" description="Basic and acidic residues" evidence="2">
    <location>
        <begin position="258"/>
        <end position="275"/>
    </location>
</feature>
<evidence type="ECO:0000256" key="2">
    <source>
        <dbReference type="SAM" id="MobiDB-lite"/>
    </source>
</evidence>
<proteinExistence type="predicted"/>
<keyword evidence="3" id="KW-1185">Reference proteome</keyword>
<gene>
    <name evidence="4" type="primary">LOC106819963</name>
</gene>
<feature type="coiled-coil region" evidence="1">
    <location>
        <begin position="62"/>
        <end position="89"/>
    </location>
</feature>
<feature type="region of interest" description="Disordered" evidence="2">
    <location>
        <begin position="258"/>
        <end position="408"/>
    </location>
</feature>
<accession>A0ABM1F6E3</accession>
<dbReference type="GeneID" id="106819963"/>
<dbReference type="Proteomes" id="UP000695022">
    <property type="component" value="Unplaced"/>
</dbReference>
<feature type="compositionally biased region" description="Basic and acidic residues" evidence="2">
    <location>
        <begin position="390"/>
        <end position="408"/>
    </location>
</feature>
<feature type="non-terminal residue" evidence="4">
    <location>
        <position position="408"/>
    </location>
</feature>
<feature type="compositionally biased region" description="Polar residues" evidence="2">
    <location>
        <begin position="338"/>
        <end position="349"/>
    </location>
</feature>
<dbReference type="RefSeq" id="XP_014680014.1">
    <property type="nucleotide sequence ID" value="XM_014824528.1"/>
</dbReference>
<evidence type="ECO:0000313" key="3">
    <source>
        <dbReference type="Proteomes" id="UP000695022"/>
    </source>
</evidence>
<evidence type="ECO:0000313" key="4">
    <source>
        <dbReference type="RefSeq" id="XP_014680014.1"/>
    </source>
</evidence>
<protein>
    <submittedName>
        <fullName evidence="4">Uncharacterized protein LOC106819963</fullName>
    </submittedName>
</protein>
<sequence>MLRHCVDDSTQESTNVLLAPFTGDIGQETLADEKSCMQTSHVNLTSCTSFSSQSELIDSQQKETLESEIWQLQQRMKMLQEQLLQQHNRVSTPTATATAANVAGSDYGGEHQPVEKVPDTEEDLFSSPLSLSPPPAMLTTLHVARPADVTMRRVVSPDPVGHLRVSDSHHANAFPREERLEGGTACDSMESNTAGMQPMIDIAGECPKSNVTGKLMETDMAGKCLESDVVGKWMERDMAGKRIESDVAGKRMERDVAGKRLERVLSGKRMGEHTSGEPLSAPRKTNDDNVSLPTNQRADSEKETSEAKLVGRASTIRRASPREGSPLGGSTAHICSSAHESQPTVIPSSGGTGPFSVANDNNRPLSLTAKDNQRPLSVANDNHRPLSVADDNHRPLSVADDNHRPLSI</sequence>
<organism evidence="3 4">
    <name type="scientific">Priapulus caudatus</name>
    <name type="common">Priapulid worm</name>
    <dbReference type="NCBI Taxonomy" id="37621"/>
    <lineage>
        <taxon>Eukaryota</taxon>
        <taxon>Metazoa</taxon>
        <taxon>Ecdysozoa</taxon>
        <taxon>Scalidophora</taxon>
        <taxon>Priapulida</taxon>
        <taxon>Priapulimorpha</taxon>
        <taxon>Priapulimorphida</taxon>
        <taxon>Priapulidae</taxon>
        <taxon>Priapulus</taxon>
    </lineage>
</organism>
<reference evidence="4" key="1">
    <citation type="submission" date="2025-08" db="UniProtKB">
        <authorList>
            <consortium name="RefSeq"/>
        </authorList>
    </citation>
    <scope>IDENTIFICATION</scope>
</reference>